<name>A0A5C8PH48_9HYPH</name>
<organism evidence="2 3">
    <name type="scientific">Vineibacter terrae</name>
    <dbReference type="NCBI Taxonomy" id="2586908"/>
    <lineage>
        <taxon>Bacteria</taxon>
        <taxon>Pseudomonadati</taxon>
        <taxon>Pseudomonadota</taxon>
        <taxon>Alphaproteobacteria</taxon>
        <taxon>Hyphomicrobiales</taxon>
        <taxon>Vineibacter</taxon>
    </lineage>
</organism>
<dbReference type="PANTHER" id="PTHR43372">
    <property type="entry name" value="FATTY-ACID AMIDE HYDROLASE"/>
    <property type="match status" value="1"/>
</dbReference>
<sequence>MTALPFRTAQQLAAAVRSKKIGCLELLDLYLKRVERHNPRLNAIIALDIAGARKRAKAADKALAKGDVWGPLHGVPMTIKESYDVAGMPTTWGDPALRANIATRDALSVARLKAAGVTLFGKTNVPLMLADWQSYNAVYGTTNNPWDVTRSPGGSSGGSAAALAAGLTGIEAGSDIGASIRNPAHYCGVYGHKPTWGIVSPRGHALPGRVAQGDISVIGPLARGAEDLEIAFEAMAGPDDIDGDGLRLKLPKPAHKKLRDFKVAVMLEDPNSAVDDTVKTLLQELAHFLGRRKVTVSDTARPDIDTGELHRLYIKLLRSATSGRQSDAAFAHNQAEAGRLPAEDQSYYAQMTRANVLSHRDWLAVNERRHQLRLRWAEFFREYDLLLCPVAASAAFPHDHAGERHERTIEVNGKRVPTTDQLFWAGINGVCYLPGTVAPIGRTPDGLPVGVQIIGPQYGDRTCLRFARLLEREHYAFEPPPGYD</sequence>
<gene>
    <name evidence="2" type="ORF">FHP25_22065</name>
</gene>
<dbReference type="PANTHER" id="PTHR43372:SF4">
    <property type="entry name" value="FATTY-ACID AMIDE HYDROLASE 2"/>
    <property type="match status" value="1"/>
</dbReference>
<dbReference type="EC" id="3.5.1.4" evidence="2"/>
<dbReference type="InterPro" id="IPR052739">
    <property type="entry name" value="FAAH2"/>
</dbReference>
<dbReference type="RefSeq" id="WP_147849142.1">
    <property type="nucleotide sequence ID" value="NZ_VDUZ01000027.1"/>
</dbReference>
<dbReference type="OrthoDB" id="9814821at2"/>
<dbReference type="InterPro" id="IPR036928">
    <property type="entry name" value="AS_sf"/>
</dbReference>
<accession>A0A5C8PH48</accession>
<protein>
    <submittedName>
        <fullName evidence="2">Amidase</fullName>
        <ecNumber evidence="2">3.5.1.4</ecNumber>
    </submittedName>
</protein>
<evidence type="ECO:0000313" key="3">
    <source>
        <dbReference type="Proteomes" id="UP000321638"/>
    </source>
</evidence>
<dbReference type="Proteomes" id="UP000321638">
    <property type="component" value="Unassembled WGS sequence"/>
</dbReference>
<evidence type="ECO:0000259" key="1">
    <source>
        <dbReference type="Pfam" id="PF01425"/>
    </source>
</evidence>
<feature type="domain" description="Amidase" evidence="1">
    <location>
        <begin position="25"/>
        <end position="464"/>
    </location>
</feature>
<keyword evidence="3" id="KW-1185">Reference proteome</keyword>
<evidence type="ECO:0000313" key="2">
    <source>
        <dbReference type="EMBL" id="TXL73122.1"/>
    </source>
</evidence>
<dbReference type="Pfam" id="PF01425">
    <property type="entry name" value="Amidase"/>
    <property type="match status" value="1"/>
</dbReference>
<dbReference type="InterPro" id="IPR023631">
    <property type="entry name" value="Amidase_dom"/>
</dbReference>
<dbReference type="Gene3D" id="3.90.1300.10">
    <property type="entry name" value="Amidase signature (AS) domain"/>
    <property type="match status" value="1"/>
</dbReference>
<reference evidence="2 3" key="1">
    <citation type="submission" date="2019-06" db="EMBL/GenBank/DDBJ databases">
        <title>New taxonomy in bacterial strain CC-CFT640, isolated from vineyard.</title>
        <authorList>
            <person name="Lin S.-Y."/>
            <person name="Tsai C.-F."/>
            <person name="Young C.-C."/>
        </authorList>
    </citation>
    <scope>NUCLEOTIDE SEQUENCE [LARGE SCALE GENOMIC DNA]</scope>
    <source>
        <strain evidence="2 3">CC-CFT640</strain>
    </source>
</reference>
<keyword evidence="2" id="KW-0378">Hydrolase</keyword>
<dbReference type="AlphaFoldDB" id="A0A5C8PH48"/>
<dbReference type="NCBIfam" id="NF004816">
    <property type="entry name" value="PRK06170.1"/>
    <property type="match status" value="1"/>
</dbReference>
<dbReference type="GO" id="GO:0012505">
    <property type="term" value="C:endomembrane system"/>
    <property type="evidence" value="ECO:0007669"/>
    <property type="project" value="TreeGrafter"/>
</dbReference>
<comment type="caution">
    <text evidence="2">The sequence shown here is derived from an EMBL/GenBank/DDBJ whole genome shotgun (WGS) entry which is preliminary data.</text>
</comment>
<dbReference type="SUPFAM" id="SSF75304">
    <property type="entry name" value="Amidase signature (AS) enzymes"/>
    <property type="match status" value="1"/>
</dbReference>
<dbReference type="EMBL" id="VDUZ01000027">
    <property type="protein sequence ID" value="TXL73122.1"/>
    <property type="molecule type" value="Genomic_DNA"/>
</dbReference>
<proteinExistence type="predicted"/>
<dbReference type="GO" id="GO:0004040">
    <property type="term" value="F:amidase activity"/>
    <property type="evidence" value="ECO:0007669"/>
    <property type="project" value="UniProtKB-EC"/>
</dbReference>